<dbReference type="EC" id="3.1.31.-" evidence="5"/>
<dbReference type="InterPro" id="IPR016071">
    <property type="entry name" value="Staphylococal_nuclease_OB-fold"/>
</dbReference>
<dbReference type="GO" id="GO:0004519">
    <property type="term" value="F:endonuclease activity"/>
    <property type="evidence" value="ECO:0007669"/>
    <property type="project" value="UniProtKB-KW"/>
</dbReference>
<evidence type="ECO:0000256" key="2">
    <source>
        <dbReference type="ARBA" id="ARBA00022759"/>
    </source>
</evidence>
<keyword evidence="1" id="KW-0540">Nuclease</keyword>
<dbReference type="EMBL" id="UFSP01000001">
    <property type="protein sequence ID" value="SSY93025.1"/>
    <property type="molecule type" value="Genomic_DNA"/>
</dbReference>
<reference evidence="5 6" key="1">
    <citation type="submission" date="2018-06" db="EMBL/GenBank/DDBJ databases">
        <authorList>
            <consortium name="Pathogen Informatics"/>
            <person name="Doyle S."/>
        </authorList>
    </citation>
    <scope>NUCLEOTIDE SEQUENCE [LARGE SCALE GENOMIC DNA]</scope>
    <source>
        <strain evidence="5 6">NCTC5908</strain>
    </source>
</reference>
<dbReference type="STRING" id="732.ADJ80_09605"/>
<dbReference type="SUPFAM" id="SSF50199">
    <property type="entry name" value="Staphylococcal nuclease"/>
    <property type="match status" value="1"/>
</dbReference>
<keyword evidence="3 5" id="KW-0378">Hydrolase</keyword>
<dbReference type="PROSITE" id="PS01284">
    <property type="entry name" value="TNASE_2"/>
    <property type="match status" value="1"/>
</dbReference>
<organism evidence="5 6">
    <name type="scientific">Aggregatibacter aphrophilus</name>
    <name type="common">Haemophilus aphrophilus</name>
    <dbReference type="NCBI Taxonomy" id="732"/>
    <lineage>
        <taxon>Bacteria</taxon>
        <taxon>Pseudomonadati</taxon>
        <taxon>Pseudomonadota</taxon>
        <taxon>Gammaproteobacteria</taxon>
        <taxon>Pasteurellales</taxon>
        <taxon>Pasteurellaceae</taxon>
        <taxon>Aggregatibacter</taxon>
    </lineage>
</organism>
<dbReference type="Gene3D" id="2.40.50.90">
    <property type="match status" value="1"/>
</dbReference>
<dbReference type="GO" id="GO:0016787">
    <property type="term" value="F:hydrolase activity"/>
    <property type="evidence" value="ECO:0007669"/>
    <property type="project" value="UniProtKB-KW"/>
</dbReference>
<dbReference type="InterPro" id="IPR002071">
    <property type="entry name" value="Thermonucl_AS"/>
</dbReference>
<evidence type="ECO:0000256" key="1">
    <source>
        <dbReference type="ARBA" id="ARBA00022722"/>
    </source>
</evidence>
<dbReference type="SMART" id="SM00318">
    <property type="entry name" value="SNc"/>
    <property type="match status" value="1"/>
</dbReference>
<dbReference type="PROSITE" id="PS50830">
    <property type="entry name" value="TNASE_3"/>
    <property type="match status" value="1"/>
</dbReference>
<evidence type="ECO:0000256" key="3">
    <source>
        <dbReference type="ARBA" id="ARBA00022801"/>
    </source>
</evidence>
<evidence type="ECO:0000313" key="6">
    <source>
        <dbReference type="Proteomes" id="UP000253728"/>
    </source>
</evidence>
<dbReference type="InterPro" id="IPR035437">
    <property type="entry name" value="SNase_OB-fold_sf"/>
</dbReference>
<feature type="domain" description="TNase-like" evidence="4">
    <location>
        <begin position="30"/>
        <end position="152"/>
    </location>
</feature>
<sequence>MTALLAVLYVMLQRLLCLILLLLAPALQARTTDCRVVGISDGDTFTCLTANRKTIKVRLAEIDAPEKTQPFGKKSRQMLGSLIHKRNVSLNIQGYDRYQRTLATVYDKQGQNINLIMVQQGMAWAYRQYLHDVAYLQAEQTARENRRGLWRDRSPVEPHLWRQQRR</sequence>
<protein>
    <submittedName>
        <fullName evidence="5">Endonuclease YhcR</fullName>
        <ecNumber evidence="5">3.1.31.-</ecNumber>
    </submittedName>
</protein>
<name>A0A336N374_AGGAP</name>
<dbReference type="Proteomes" id="UP000253728">
    <property type="component" value="Unassembled WGS sequence"/>
</dbReference>
<dbReference type="RefSeq" id="WP_005704006.1">
    <property type="nucleotide sequence ID" value="NZ_MAQF01000012.1"/>
</dbReference>
<dbReference type="GO" id="GO:0003676">
    <property type="term" value="F:nucleic acid binding"/>
    <property type="evidence" value="ECO:0007669"/>
    <property type="project" value="InterPro"/>
</dbReference>
<keyword evidence="2 5" id="KW-0255">Endonuclease</keyword>
<dbReference type="PANTHER" id="PTHR12302:SF3">
    <property type="entry name" value="SERINE_THREONINE-PROTEIN KINASE 31"/>
    <property type="match status" value="1"/>
</dbReference>
<proteinExistence type="predicted"/>
<dbReference type="CDD" id="cd00175">
    <property type="entry name" value="SNc"/>
    <property type="match status" value="1"/>
</dbReference>
<accession>A0A336N374</accession>
<evidence type="ECO:0000259" key="4">
    <source>
        <dbReference type="PROSITE" id="PS50830"/>
    </source>
</evidence>
<dbReference type="Pfam" id="PF00565">
    <property type="entry name" value="SNase"/>
    <property type="match status" value="1"/>
</dbReference>
<dbReference type="GeneID" id="49636282"/>
<dbReference type="AlphaFoldDB" id="A0A336N374"/>
<evidence type="ECO:0000313" key="5">
    <source>
        <dbReference type="EMBL" id="SSY93025.1"/>
    </source>
</evidence>
<gene>
    <name evidence="5" type="primary">yhcR</name>
    <name evidence="5" type="ORF">NCTC5908_00168</name>
</gene>
<dbReference type="PANTHER" id="PTHR12302">
    <property type="entry name" value="EBNA2 BINDING PROTEIN P100"/>
    <property type="match status" value="1"/>
</dbReference>